<proteinExistence type="predicted"/>
<dbReference type="Proteomes" id="UP000623608">
    <property type="component" value="Unassembled WGS sequence"/>
</dbReference>
<evidence type="ECO:0008006" key="4">
    <source>
        <dbReference type="Google" id="ProtNLM"/>
    </source>
</evidence>
<accession>A0A919NZC2</accession>
<evidence type="ECO:0000313" key="2">
    <source>
        <dbReference type="EMBL" id="GIF26082.1"/>
    </source>
</evidence>
<gene>
    <name evidence="2" type="ORF">Ate02nite_88120</name>
</gene>
<reference evidence="2" key="1">
    <citation type="submission" date="2021-01" db="EMBL/GenBank/DDBJ databases">
        <title>Whole genome shotgun sequence of Actinoplanes tereljensis NBRC 105297.</title>
        <authorList>
            <person name="Komaki H."/>
            <person name="Tamura T."/>
        </authorList>
    </citation>
    <scope>NUCLEOTIDE SEQUENCE</scope>
    <source>
        <strain evidence="2">NBRC 105297</strain>
    </source>
</reference>
<dbReference type="InterPro" id="IPR047789">
    <property type="entry name" value="CU044_5270-like"/>
</dbReference>
<dbReference type="NCBIfam" id="NF038083">
    <property type="entry name" value="CU044_5270_fam"/>
    <property type="match status" value="1"/>
</dbReference>
<evidence type="ECO:0000256" key="1">
    <source>
        <dbReference type="SAM" id="Phobius"/>
    </source>
</evidence>
<keyword evidence="1" id="KW-1133">Transmembrane helix</keyword>
<dbReference type="EMBL" id="BOMY01000055">
    <property type="protein sequence ID" value="GIF26082.1"/>
    <property type="molecule type" value="Genomic_DNA"/>
</dbReference>
<keyword evidence="1" id="KW-0812">Transmembrane</keyword>
<organism evidence="2 3">
    <name type="scientific">Paractinoplanes tereljensis</name>
    <dbReference type="NCBI Taxonomy" id="571912"/>
    <lineage>
        <taxon>Bacteria</taxon>
        <taxon>Bacillati</taxon>
        <taxon>Actinomycetota</taxon>
        <taxon>Actinomycetes</taxon>
        <taxon>Micromonosporales</taxon>
        <taxon>Micromonosporaceae</taxon>
        <taxon>Paractinoplanes</taxon>
    </lineage>
</organism>
<keyword evidence="3" id="KW-1185">Reference proteome</keyword>
<name>A0A919NZC2_9ACTN</name>
<sequence>MNEDLQLIRELLDAPGPTAQATVQARDKLTAATRRRPRHHTIRPALAGAAAVVTVAAAVLAFSLGQPDAVTRGPGVGAATPAGQLGAHDLLLAAATTAGAEKTGRYWHTEAVVVRGPVHVQGYDLASRTVVEYWLAKDPHDASWVGRRDLGYRPLSPQDTTKWVAAGKPTTWDVTADNAAGHDTLRATPGKATLETMSASMFLQSLGGFDTVEVNALPTGPAQLKKLFQDRIVERATAALPGTPDGDANLFRAMTELLVQVPAPPAVRAAAFEVIADLPGITIQEHVKDAENRDGVRITLLNNGSGVVQANSIVLDPATHQLFAREYNATDAANGKAEKSGNETFLTIEWTDGKPSAPTRS</sequence>
<dbReference type="AlphaFoldDB" id="A0A919NZC2"/>
<evidence type="ECO:0000313" key="3">
    <source>
        <dbReference type="Proteomes" id="UP000623608"/>
    </source>
</evidence>
<comment type="caution">
    <text evidence="2">The sequence shown here is derived from an EMBL/GenBank/DDBJ whole genome shotgun (WGS) entry which is preliminary data.</text>
</comment>
<feature type="transmembrane region" description="Helical" evidence="1">
    <location>
        <begin position="44"/>
        <end position="64"/>
    </location>
</feature>
<dbReference type="RefSeq" id="WP_203813864.1">
    <property type="nucleotide sequence ID" value="NZ_BOMY01000055.1"/>
</dbReference>
<protein>
    <recommendedName>
        <fullName evidence="4">CU044_5270 family protein</fullName>
    </recommendedName>
</protein>
<keyword evidence="1" id="KW-0472">Membrane</keyword>